<sequence>MKKNLNNISLFSLIKFSFKILFFEKTFLIFILLANFFSLAVSIVFSLVSSGQMMNQLFDFYVIIFVNVFIFLLIIRILSFFFVRKLDDKTIFITLSNHISRSKFFWAEYITIMITILISVFFAFIIFNVMYFFVNGFEITSFVLKKTSIFLAYSILAIVSLTNFIIFLILFLGSQPMLIISTLLMSLSFIANIPAKLIWTSNETTKITPTNNMITNVKDMYEAFDLQKNTNNGTIKYKYLSKAINNYLTDYSGTHSSITKYLSDTSTDSKMFAELYNNFWKSELDVIDENLDSQVITYTGNIFKAPKAANNKNKWSQVQATANIHLQSKFKSKEKIQEMIDSESIDNDKKLILNDFLNLCTELEEKLINMKKQQATVFENYLYLSSDNNYKSTVTAIIESKEEVVELTKEDVVSMYRYAVDDSYSPPTSNETLTFSRDQDKIDGKLTAMIDSNFYQPMLYTARILEKYFSKYTAIFYSATELGLQNDSELLKFQKVSNTLKVINPINPFYGTWSFYTKYSGFYNDDIWFEPYNDSYINSKKQENMFLPYVLYSLDMDSSNKVAKDTYNKYFDPSYFISLILFIGVVLMFLSIYRFRKLDIS</sequence>
<keyword evidence="3" id="KW-1185">Reference proteome</keyword>
<dbReference type="KEGG" id="sgq:SGLAD_v1c08060"/>
<evidence type="ECO:0000313" key="2">
    <source>
        <dbReference type="EMBL" id="QBQ08005.1"/>
    </source>
</evidence>
<gene>
    <name evidence="2" type="ORF">SGLAD_v1c08060</name>
</gene>
<dbReference type="EMBL" id="CP038013">
    <property type="protein sequence ID" value="QBQ08005.1"/>
    <property type="molecule type" value="Genomic_DNA"/>
</dbReference>
<feature type="transmembrane region" description="Helical" evidence="1">
    <location>
        <begin position="104"/>
        <end position="130"/>
    </location>
</feature>
<keyword evidence="1" id="KW-0472">Membrane</keyword>
<protein>
    <submittedName>
        <fullName evidence="2">ABC transporter permease</fullName>
    </submittedName>
</protein>
<feature type="transmembrane region" description="Helical" evidence="1">
    <location>
        <begin position="178"/>
        <end position="199"/>
    </location>
</feature>
<reference evidence="2 3" key="1">
    <citation type="submission" date="2019-03" db="EMBL/GenBank/DDBJ databases">
        <title>Complete genome sequence of Spiroplasma gladiatoris TG-1 (DSM 22552).</title>
        <authorList>
            <person name="Lin Y.-C."/>
            <person name="Chou L."/>
            <person name="Kuo C.-H."/>
        </authorList>
    </citation>
    <scope>NUCLEOTIDE SEQUENCE [LARGE SCALE GENOMIC DNA]</scope>
    <source>
        <strain evidence="2 3">TG-1</strain>
    </source>
</reference>
<evidence type="ECO:0000313" key="3">
    <source>
        <dbReference type="Proteomes" id="UP000294309"/>
    </source>
</evidence>
<keyword evidence="1" id="KW-0812">Transmembrane</keyword>
<dbReference type="RefSeq" id="WP_134297885.1">
    <property type="nucleotide sequence ID" value="NZ_CP038013.1"/>
</dbReference>
<dbReference type="Proteomes" id="UP000294309">
    <property type="component" value="Chromosome"/>
</dbReference>
<accession>A0A4P7AHS8</accession>
<feature type="transmembrane region" description="Helical" evidence="1">
    <location>
        <begin position="575"/>
        <end position="595"/>
    </location>
</feature>
<feature type="transmembrane region" description="Helical" evidence="1">
    <location>
        <begin position="150"/>
        <end position="171"/>
    </location>
</feature>
<dbReference type="AlphaFoldDB" id="A0A4P7AHS8"/>
<evidence type="ECO:0000256" key="1">
    <source>
        <dbReference type="SAM" id="Phobius"/>
    </source>
</evidence>
<feature type="transmembrane region" description="Helical" evidence="1">
    <location>
        <begin position="60"/>
        <end position="83"/>
    </location>
</feature>
<dbReference type="OrthoDB" id="391549at2"/>
<organism evidence="2 3">
    <name type="scientific">Spiroplasma gladiatoris</name>
    <dbReference type="NCBI Taxonomy" id="2143"/>
    <lineage>
        <taxon>Bacteria</taxon>
        <taxon>Bacillati</taxon>
        <taxon>Mycoplasmatota</taxon>
        <taxon>Mollicutes</taxon>
        <taxon>Entomoplasmatales</taxon>
        <taxon>Spiroplasmataceae</taxon>
        <taxon>Spiroplasma</taxon>
    </lineage>
</organism>
<proteinExistence type="predicted"/>
<keyword evidence="1" id="KW-1133">Transmembrane helix</keyword>
<name>A0A4P7AHS8_9MOLU</name>
<feature type="transmembrane region" description="Helical" evidence="1">
    <location>
        <begin position="27"/>
        <end position="48"/>
    </location>
</feature>